<dbReference type="InterPro" id="IPR029068">
    <property type="entry name" value="Glyas_Bleomycin-R_OHBP_Dase"/>
</dbReference>
<feature type="domain" description="VOC" evidence="2">
    <location>
        <begin position="5"/>
        <end position="123"/>
    </location>
</feature>
<evidence type="ECO:0000313" key="4">
    <source>
        <dbReference type="Proteomes" id="UP000474757"/>
    </source>
</evidence>
<dbReference type="PANTHER" id="PTHR33993:SF5">
    <property type="entry name" value="GLYOXALASE"/>
    <property type="match status" value="1"/>
</dbReference>
<dbReference type="PROSITE" id="PS51819">
    <property type="entry name" value="VOC"/>
    <property type="match status" value="1"/>
</dbReference>
<proteinExistence type="predicted"/>
<evidence type="ECO:0000259" key="2">
    <source>
        <dbReference type="PROSITE" id="PS51819"/>
    </source>
</evidence>
<dbReference type="EMBL" id="JAAGAB010000002">
    <property type="protein sequence ID" value="NDV01615.1"/>
    <property type="molecule type" value="Genomic_DNA"/>
</dbReference>
<keyword evidence="4" id="KW-1185">Reference proteome</keyword>
<organism evidence="3 4">
    <name type="scientific">Pseudoroseicyclus tamaricis</name>
    <dbReference type="NCBI Taxonomy" id="2705421"/>
    <lineage>
        <taxon>Bacteria</taxon>
        <taxon>Pseudomonadati</taxon>
        <taxon>Pseudomonadota</taxon>
        <taxon>Alphaproteobacteria</taxon>
        <taxon>Rhodobacterales</taxon>
        <taxon>Paracoccaceae</taxon>
        <taxon>Pseudoroseicyclus</taxon>
    </lineage>
</organism>
<sequence length="130" mass="14320">MPVHAIGGVFFRARDPDVLADWYARHLGVGPGLSPTGPTEDRWAWQTEGGPVVFAPFRTTSDYFGPEQSVMLNFRVSDLDGMMTRLADAGIAVETRPEWNDPQTGRFARIQDPEGNAIELWEPPPPTAAP</sequence>
<feature type="region of interest" description="Disordered" evidence="1">
    <location>
        <begin position="110"/>
        <end position="130"/>
    </location>
</feature>
<dbReference type="Gene3D" id="3.10.180.10">
    <property type="entry name" value="2,3-Dihydroxybiphenyl 1,2-Dioxygenase, domain 1"/>
    <property type="match status" value="1"/>
</dbReference>
<dbReference type="SUPFAM" id="SSF54593">
    <property type="entry name" value="Glyoxalase/Bleomycin resistance protein/Dihydroxybiphenyl dioxygenase"/>
    <property type="match status" value="1"/>
</dbReference>
<gene>
    <name evidence="3" type="ORF">GZA08_11635</name>
</gene>
<evidence type="ECO:0000313" key="3">
    <source>
        <dbReference type="EMBL" id="NDV01615.1"/>
    </source>
</evidence>
<reference evidence="3 4" key="1">
    <citation type="submission" date="2020-02" db="EMBL/GenBank/DDBJ databases">
        <title>Pseudoroseicyclus tamarix, sp. nov., isolated from offshore sediment of a Tamarix chinensis forest.</title>
        <authorList>
            <person name="Gai Y."/>
        </authorList>
    </citation>
    <scope>NUCLEOTIDE SEQUENCE [LARGE SCALE GENOMIC DNA]</scope>
    <source>
        <strain evidence="3 4">CLL3-39</strain>
    </source>
</reference>
<name>A0A6B2JUL8_9RHOB</name>
<dbReference type="Proteomes" id="UP000474757">
    <property type="component" value="Unassembled WGS sequence"/>
</dbReference>
<dbReference type="PANTHER" id="PTHR33993">
    <property type="entry name" value="GLYOXALASE-RELATED"/>
    <property type="match status" value="1"/>
</dbReference>
<dbReference type="AlphaFoldDB" id="A0A6B2JUL8"/>
<protein>
    <submittedName>
        <fullName evidence="3">VOC family protein</fullName>
    </submittedName>
</protein>
<dbReference type="InterPro" id="IPR041581">
    <property type="entry name" value="Glyoxalase_6"/>
</dbReference>
<evidence type="ECO:0000256" key="1">
    <source>
        <dbReference type="SAM" id="MobiDB-lite"/>
    </source>
</evidence>
<accession>A0A6B2JUL8</accession>
<comment type="caution">
    <text evidence="3">The sequence shown here is derived from an EMBL/GenBank/DDBJ whole genome shotgun (WGS) entry which is preliminary data.</text>
</comment>
<dbReference type="RefSeq" id="WP_163893697.1">
    <property type="nucleotide sequence ID" value="NZ_JAAFYS010000002.1"/>
</dbReference>
<dbReference type="InterPro" id="IPR052164">
    <property type="entry name" value="Anthracycline_SecMetBiosynth"/>
</dbReference>
<dbReference type="Pfam" id="PF18029">
    <property type="entry name" value="Glyoxalase_6"/>
    <property type="match status" value="1"/>
</dbReference>
<dbReference type="InterPro" id="IPR037523">
    <property type="entry name" value="VOC_core"/>
</dbReference>